<evidence type="ECO:0000256" key="2">
    <source>
        <dbReference type="ARBA" id="ARBA00010004"/>
    </source>
</evidence>
<dbReference type="AlphaFoldDB" id="A0A7D5I111"/>
<comment type="subcellular location">
    <subcellularLocation>
        <location evidence="1">Cell membrane</location>
        <topology evidence="1">Peripheral membrane protein</topology>
        <orientation evidence="1">Cytoplasmic side</orientation>
    </subcellularLocation>
</comment>
<dbReference type="InterPro" id="IPR053716">
    <property type="entry name" value="Flag_assembly_chemotaxis_eff"/>
</dbReference>
<dbReference type="InterPro" id="IPR052570">
    <property type="entry name" value="FliJ"/>
</dbReference>
<dbReference type="GO" id="GO:0009288">
    <property type="term" value="C:bacterial-type flagellum"/>
    <property type="evidence" value="ECO:0007669"/>
    <property type="project" value="InterPro"/>
</dbReference>
<dbReference type="GO" id="GO:0005886">
    <property type="term" value="C:plasma membrane"/>
    <property type="evidence" value="ECO:0007669"/>
    <property type="project" value="UniProtKB-SubCell"/>
</dbReference>
<dbReference type="GO" id="GO:0044781">
    <property type="term" value="P:bacterial-type flagellum organization"/>
    <property type="evidence" value="ECO:0007669"/>
    <property type="project" value="UniProtKB-KW"/>
</dbReference>
<gene>
    <name evidence="13" type="primary">fliJ</name>
    <name evidence="13" type="ORF">HWQ56_27425</name>
</gene>
<evidence type="ECO:0000256" key="8">
    <source>
        <dbReference type="ARBA" id="ARBA00022927"/>
    </source>
</evidence>
<keyword evidence="13" id="KW-0282">Flagellum</keyword>
<name>A0A7D5I111_9PSED</name>
<feature type="region of interest" description="Disordered" evidence="12">
    <location>
        <begin position="117"/>
        <end position="150"/>
    </location>
</feature>
<feature type="compositionally biased region" description="Basic and acidic residues" evidence="12">
    <location>
        <begin position="126"/>
        <end position="138"/>
    </location>
</feature>
<evidence type="ECO:0000313" key="13">
    <source>
        <dbReference type="EMBL" id="QKZ07311.1"/>
    </source>
</evidence>
<evidence type="ECO:0000256" key="3">
    <source>
        <dbReference type="ARBA" id="ARBA00020392"/>
    </source>
</evidence>
<evidence type="ECO:0000256" key="11">
    <source>
        <dbReference type="SAM" id="Coils"/>
    </source>
</evidence>
<evidence type="ECO:0000256" key="4">
    <source>
        <dbReference type="ARBA" id="ARBA00022448"/>
    </source>
</evidence>
<dbReference type="KEGG" id="pez:HWQ56_27425"/>
<dbReference type="PRINTS" id="PR01004">
    <property type="entry name" value="FLGFLIJ"/>
</dbReference>
<keyword evidence="6" id="KW-0145">Chemotaxis</keyword>
<keyword evidence="9" id="KW-0472">Membrane</keyword>
<comment type="similarity">
    <text evidence="2">Belongs to the FliJ family.</text>
</comment>
<evidence type="ECO:0000256" key="9">
    <source>
        <dbReference type="ARBA" id="ARBA00023136"/>
    </source>
</evidence>
<keyword evidence="13" id="KW-0969">Cilium</keyword>
<accession>A0A7D5I111</accession>
<dbReference type="PANTHER" id="PTHR38786">
    <property type="entry name" value="FLAGELLAR FLIJ PROTEIN"/>
    <property type="match status" value="1"/>
</dbReference>
<evidence type="ECO:0000313" key="14">
    <source>
        <dbReference type="Proteomes" id="UP000509568"/>
    </source>
</evidence>
<keyword evidence="7" id="KW-1005">Bacterial flagellum biogenesis</keyword>
<keyword evidence="8" id="KW-0653">Protein transport</keyword>
<evidence type="ECO:0000256" key="10">
    <source>
        <dbReference type="ARBA" id="ARBA00023225"/>
    </source>
</evidence>
<keyword evidence="14" id="KW-1185">Reference proteome</keyword>
<keyword evidence="5" id="KW-1003">Cell membrane</keyword>
<dbReference type="NCBIfam" id="TIGR02473">
    <property type="entry name" value="flagell_FliJ"/>
    <property type="match status" value="1"/>
</dbReference>
<dbReference type="PIRSF" id="PIRSF019404">
    <property type="entry name" value="FliJ"/>
    <property type="match status" value="1"/>
</dbReference>
<dbReference type="PANTHER" id="PTHR38786:SF1">
    <property type="entry name" value="FLAGELLAR FLIJ PROTEIN"/>
    <property type="match status" value="1"/>
</dbReference>
<keyword evidence="13" id="KW-0966">Cell projection</keyword>
<feature type="coiled-coil region" evidence="11">
    <location>
        <begin position="72"/>
        <end position="99"/>
    </location>
</feature>
<keyword evidence="4" id="KW-0813">Transport</keyword>
<evidence type="ECO:0000256" key="5">
    <source>
        <dbReference type="ARBA" id="ARBA00022475"/>
    </source>
</evidence>
<protein>
    <recommendedName>
        <fullName evidence="3">Flagellar FliJ protein</fullName>
    </recommendedName>
</protein>
<keyword evidence="10" id="KW-1006">Bacterial flagellum protein export</keyword>
<evidence type="ECO:0000256" key="12">
    <source>
        <dbReference type="SAM" id="MobiDB-lite"/>
    </source>
</evidence>
<reference evidence="13 14" key="1">
    <citation type="submission" date="2020-06" db="EMBL/GenBank/DDBJ databases">
        <title>Pseudomonas eucalypticola sp. nov., an endophyte of Eucalyptus dunnii leaves with biocontrol ability of eucalyptus leaf blight.</title>
        <authorList>
            <person name="Liu Y."/>
            <person name="Song Z."/>
            <person name="Zeng H."/>
            <person name="Lu M."/>
            <person name="Wang X."/>
            <person name="Lian X."/>
            <person name="Zhang Q."/>
        </authorList>
    </citation>
    <scope>NUCLEOTIDE SEQUENCE [LARGE SCALE GENOMIC DNA]</scope>
    <source>
        <strain evidence="13 14">NP-1</strain>
    </source>
</reference>
<dbReference type="GO" id="GO:0015031">
    <property type="term" value="P:protein transport"/>
    <property type="evidence" value="ECO:0007669"/>
    <property type="project" value="UniProtKB-KW"/>
</dbReference>
<dbReference type="Pfam" id="PF02050">
    <property type="entry name" value="FliJ"/>
    <property type="match status" value="1"/>
</dbReference>
<dbReference type="GO" id="GO:0006935">
    <property type="term" value="P:chemotaxis"/>
    <property type="evidence" value="ECO:0007669"/>
    <property type="project" value="UniProtKB-KW"/>
</dbReference>
<proteinExistence type="inferred from homology"/>
<evidence type="ECO:0000256" key="6">
    <source>
        <dbReference type="ARBA" id="ARBA00022500"/>
    </source>
</evidence>
<dbReference type="Proteomes" id="UP000509568">
    <property type="component" value="Chromosome"/>
</dbReference>
<sequence length="150" mass="17251">MTSSLDLLAELAHKARDGAARTLAQQRQALRQLAGQLKTLQQYQQEYRQSLQSTLHKEGMSPASLANYRAFLASLDTAMDRARNSMARQQAEIDKSQQAWQAEWRKAHAYEALLQRRASQQQHLANRREQRQSDEMGARMRQQPGPFTRT</sequence>
<evidence type="ECO:0000256" key="1">
    <source>
        <dbReference type="ARBA" id="ARBA00004413"/>
    </source>
</evidence>
<evidence type="ECO:0000256" key="7">
    <source>
        <dbReference type="ARBA" id="ARBA00022795"/>
    </source>
</evidence>
<dbReference type="RefSeq" id="WP_158157450.1">
    <property type="nucleotide sequence ID" value="NZ_CP056030.1"/>
</dbReference>
<dbReference type="GO" id="GO:0071973">
    <property type="term" value="P:bacterial-type flagellum-dependent cell motility"/>
    <property type="evidence" value="ECO:0007669"/>
    <property type="project" value="InterPro"/>
</dbReference>
<organism evidence="13 14">
    <name type="scientific">Pseudomonas eucalypticola</name>
    <dbReference type="NCBI Taxonomy" id="2599595"/>
    <lineage>
        <taxon>Bacteria</taxon>
        <taxon>Pseudomonadati</taxon>
        <taxon>Pseudomonadota</taxon>
        <taxon>Gammaproteobacteria</taxon>
        <taxon>Pseudomonadales</taxon>
        <taxon>Pseudomonadaceae</taxon>
        <taxon>Pseudomonas</taxon>
    </lineage>
</organism>
<dbReference type="Gene3D" id="1.10.287.1700">
    <property type="match status" value="1"/>
</dbReference>
<dbReference type="InterPro" id="IPR018006">
    <property type="entry name" value="Flag_FliJ_proteobac"/>
</dbReference>
<dbReference type="GO" id="GO:0003774">
    <property type="term" value="F:cytoskeletal motor activity"/>
    <property type="evidence" value="ECO:0007669"/>
    <property type="project" value="InterPro"/>
</dbReference>
<dbReference type="InterPro" id="IPR012823">
    <property type="entry name" value="Flagell_FliJ"/>
</dbReference>
<dbReference type="EMBL" id="CP056030">
    <property type="protein sequence ID" value="QKZ07311.1"/>
    <property type="molecule type" value="Genomic_DNA"/>
</dbReference>
<keyword evidence="11" id="KW-0175">Coiled coil</keyword>